<feature type="non-terminal residue" evidence="1">
    <location>
        <position position="83"/>
    </location>
</feature>
<evidence type="ECO:0000313" key="1">
    <source>
        <dbReference type="EMBL" id="KAG0429349.1"/>
    </source>
</evidence>
<evidence type="ECO:0000313" key="2">
    <source>
        <dbReference type="Proteomes" id="UP000805193"/>
    </source>
</evidence>
<comment type="caution">
    <text evidence="1">The sequence shown here is derived from an EMBL/GenBank/DDBJ whole genome shotgun (WGS) entry which is preliminary data.</text>
</comment>
<dbReference type="Proteomes" id="UP000805193">
    <property type="component" value="Unassembled WGS sequence"/>
</dbReference>
<reference evidence="1 2" key="1">
    <citation type="journal article" date="2020" name="Cell">
        <title>Large-Scale Comparative Analyses of Tick Genomes Elucidate Their Genetic Diversity and Vector Capacities.</title>
        <authorList>
            <consortium name="Tick Genome and Microbiome Consortium (TIGMIC)"/>
            <person name="Jia N."/>
            <person name="Wang J."/>
            <person name="Shi W."/>
            <person name="Du L."/>
            <person name="Sun Y."/>
            <person name="Zhan W."/>
            <person name="Jiang J.F."/>
            <person name="Wang Q."/>
            <person name="Zhang B."/>
            <person name="Ji P."/>
            <person name="Bell-Sakyi L."/>
            <person name="Cui X.M."/>
            <person name="Yuan T.T."/>
            <person name="Jiang B.G."/>
            <person name="Yang W.F."/>
            <person name="Lam T.T."/>
            <person name="Chang Q.C."/>
            <person name="Ding S.J."/>
            <person name="Wang X.J."/>
            <person name="Zhu J.G."/>
            <person name="Ruan X.D."/>
            <person name="Zhao L."/>
            <person name="Wei J.T."/>
            <person name="Ye R.Z."/>
            <person name="Que T.C."/>
            <person name="Du C.H."/>
            <person name="Zhou Y.H."/>
            <person name="Cheng J.X."/>
            <person name="Dai P.F."/>
            <person name="Guo W.B."/>
            <person name="Han X.H."/>
            <person name="Huang E.J."/>
            <person name="Li L.F."/>
            <person name="Wei W."/>
            <person name="Gao Y.C."/>
            <person name="Liu J.Z."/>
            <person name="Shao H.Z."/>
            <person name="Wang X."/>
            <person name="Wang C.C."/>
            <person name="Yang T.C."/>
            <person name="Huo Q.B."/>
            <person name="Li W."/>
            <person name="Chen H.Y."/>
            <person name="Chen S.E."/>
            <person name="Zhou L.G."/>
            <person name="Ni X.B."/>
            <person name="Tian J.H."/>
            <person name="Sheng Y."/>
            <person name="Liu T."/>
            <person name="Pan Y.S."/>
            <person name="Xia L.Y."/>
            <person name="Li J."/>
            <person name="Zhao F."/>
            <person name="Cao W.C."/>
        </authorList>
    </citation>
    <scope>NUCLEOTIDE SEQUENCE [LARGE SCALE GENOMIC DNA]</scope>
    <source>
        <strain evidence="1">Iper-2018</strain>
    </source>
</reference>
<name>A0AC60Q8G6_IXOPE</name>
<sequence length="83" mass="9393">GNAALGQMRQNIHEEFRSIFDQATNATDVLDAEIHVPRRRGNMSASTDPETFYRIHICAPFLNHLDNQLTANFTENESVLSSF</sequence>
<accession>A0AC60Q8G6</accession>
<protein>
    <submittedName>
        <fullName evidence="1">Uncharacterized protein</fullName>
    </submittedName>
</protein>
<proteinExistence type="predicted"/>
<feature type="non-terminal residue" evidence="1">
    <location>
        <position position="1"/>
    </location>
</feature>
<keyword evidence="2" id="KW-1185">Reference proteome</keyword>
<organism evidence="1 2">
    <name type="scientific">Ixodes persulcatus</name>
    <name type="common">Taiga tick</name>
    <dbReference type="NCBI Taxonomy" id="34615"/>
    <lineage>
        <taxon>Eukaryota</taxon>
        <taxon>Metazoa</taxon>
        <taxon>Ecdysozoa</taxon>
        <taxon>Arthropoda</taxon>
        <taxon>Chelicerata</taxon>
        <taxon>Arachnida</taxon>
        <taxon>Acari</taxon>
        <taxon>Parasitiformes</taxon>
        <taxon>Ixodida</taxon>
        <taxon>Ixodoidea</taxon>
        <taxon>Ixodidae</taxon>
        <taxon>Ixodinae</taxon>
        <taxon>Ixodes</taxon>
    </lineage>
</organism>
<gene>
    <name evidence="1" type="ORF">HPB47_023754</name>
</gene>
<dbReference type="EMBL" id="JABSTQ010009419">
    <property type="protein sequence ID" value="KAG0429349.1"/>
    <property type="molecule type" value="Genomic_DNA"/>
</dbReference>